<name>A0AAD6FBD7_9TELE</name>
<organism evidence="1 2">
    <name type="scientific">Pogonophryne albipinna</name>
    <dbReference type="NCBI Taxonomy" id="1090488"/>
    <lineage>
        <taxon>Eukaryota</taxon>
        <taxon>Metazoa</taxon>
        <taxon>Chordata</taxon>
        <taxon>Craniata</taxon>
        <taxon>Vertebrata</taxon>
        <taxon>Euteleostomi</taxon>
        <taxon>Actinopterygii</taxon>
        <taxon>Neopterygii</taxon>
        <taxon>Teleostei</taxon>
        <taxon>Neoteleostei</taxon>
        <taxon>Acanthomorphata</taxon>
        <taxon>Eupercaria</taxon>
        <taxon>Perciformes</taxon>
        <taxon>Notothenioidei</taxon>
        <taxon>Pogonophryne</taxon>
    </lineage>
</organism>
<protein>
    <submittedName>
        <fullName evidence="1">Uncharacterized protein</fullName>
    </submittedName>
</protein>
<comment type="caution">
    <text evidence="1">The sequence shown here is derived from an EMBL/GenBank/DDBJ whole genome shotgun (WGS) entry which is preliminary data.</text>
</comment>
<dbReference type="AlphaFoldDB" id="A0AAD6FBD7"/>
<sequence length="72" mass="8051">MRAVFWRGSHRRQRCDSLLSLSTFLDVRDSELFISVCSALSRTLLLGGGVYRAAAARSFMDVCRKVPKSVSL</sequence>
<reference evidence="1" key="1">
    <citation type="submission" date="2022-11" db="EMBL/GenBank/DDBJ databases">
        <title>Chromosome-level genome of Pogonophryne albipinna.</title>
        <authorList>
            <person name="Jo E."/>
        </authorList>
    </citation>
    <scope>NUCLEOTIDE SEQUENCE</scope>
    <source>
        <strain evidence="1">SGF0006</strain>
        <tissue evidence="1">Muscle</tissue>
    </source>
</reference>
<dbReference type="EMBL" id="JAPTMU010000018">
    <property type="protein sequence ID" value="KAJ4927702.1"/>
    <property type="molecule type" value="Genomic_DNA"/>
</dbReference>
<proteinExistence type="predicted"/>
<gene>
    <name evidence="1" type="ORF">JOQ06_015505</name>
</gene>
<dbReference type="Proteomes" id="UP001219934">
    <property type="component" value="Unassembled WGS sequence"/>
</dbReference>
<evidence type="ECO:0000313" key="1">
    <source>
        <dbReference type="EMBL" id="KAJ4927702.1"/>
    </source>
</evidence>
<evidence type="ECO:0000313" key="2">
    <source>
        <dbReference type="Proteomes" id="UP001219934"/>
    </source>
</evidence>
<keyword evidence="2" id="KW-1185">Reference proteome</keyword>
<accession>A0AAD6FBD7</accession>